<proteinExistence type="predicted"/>
<comment type="caution">
    <text evidence="3">The sequence shown here is derived from an EMBL/GenBank/DDBJ whole genome shotgun (WGS) entry which is preliminary data.</text>
</comment>
<dbReference type="InterPro" id="IPR050570">
    <property type="entry name" value="Cell_wall_metabolism_enzyme"/>
</dbReference>
<feature type="transmembrane region" description="Helical" evidence="1">
    <location>
        <begin position="32"/>
        <end position="51"/>
    </location>
</feature>
<keyword evidence="1" id="KW-0812">Transmembrane</keyword>
<dbReference type="CDD" id="cd12797">
    <property type="entry name" value="M23_peptidase"/>
    <property type="match status" value="1"/>
</dbReference>
<evidence type="ECO:0000259" key="2">
    <source>
        <dbReference type="Pfam" id="PF01551"/>
    </source>
</evidence>
<dbReference type="Pfam" id="PF01551">
    <property type="entry name" value="Peptidase_M23"/>
    <property type="match status" value="1"/>
</dbReference>
<feature type="transmembrane region" description="Helical" evidence="1">
    <location>
        <begin position="6"/>
        <end position="25"/>
    </location>
</feature>
<dbReference type="InterPro" id="IPR011055">
    <property type="entry name" value="Dup_hybrid_motif"/>
</dbReference>
<dbReference type="EMBL" id="WMET01000001">
    <property type="protein sequence ID" value="MYL18795.1"/>
    <property type="molecule type" value="Genomic_DNA"/>
</dbReference>
<reference evidence="3 4" key="1">
    <citation type="submission" date="2019-11" db="EMBL/GenBank/DDBJ databases">
        <title>Genome sequences of 17 halophilic strains isolated from different environments.</title>
        <authorList>
            <person name="Furrow R.E."/>
        </authorList>
    </citation>
    <scope>NUCLEOTIDE SEQUENCE [LARGE SCALE GENOMIC DNA]</scope>
    <source>
        <strain evidence="3 4">22511_23_Filter</strain>
    </source>
</reference>
<dbReference type="PANTHER" id="PTHR21666">
    <property type="entry name" value="PEPTIDASE-RELATED"/>
    <property type="match status" value="1"/>
</dbReference>
<sequence length="300" mass="33776">MIWFQAFIHLVLPVLLFVHLLRTAYSKRTYLLIDWAAVLMFMAFIFVIGPWHMFTHYMRWLLPLSFLIVSVFVYRRWRSLPEKSEKKRKGAVFSMVISLLLILYFGSIAVSGLSGYALPEEDKAVDMEFPMKHGVYALGHGGTSTSINYHYESKTQAYAYDILKVNALTVRADGLSPASLEDYEIYGEPLYSPCTGEVTAAVDEYEDILPQAEPDKEQHPAGNHVILSCQGVDVHIAHMKPGTVHVQEGDAVEAGHLLGEVGNTGNTTEPHLHIHAEKDGEGVPLTFHDRFLKRNSLVFQ</sequence>
<dbReference type="InterPro" id="IPR016047">
    <property type="entry name" value="M23ase_b-sheet_dom"/>
</dbReference>
<dbReference type="Gene3D" id="2.70.70.10">
    <property type="entry name" value="Glucose Permease (Domain IIA)"/>
    <property type="match status" value="1"/>
</dbReference>
<feature type="domain" description="M23ase beta-sheet core" evidence="2">
    <location>
        <begin position="187"/>
        <end position="281"/>
    </location>
</feature>
<feature type="transmembrane region" description="Helical" evidence="1">
    <location>
        <begin position="95"/>
        <end position="118"/>
    </location>
</feature>
<feature type="transmembrane region" description="Helical" evidence="1">
    <location>
        <begin position="57"/>
        <end position="74"/>
    </location>
</feature>
<keyword evidence="1" id="KW-1133">Transmembrane helix</keyword>
<dbReference type="RefSeq" id="WP_160835241.1">
    <property type="nucleotide sequence ID" value="NZ_WMET01000001.1"/>
</dbReference>
<dbReference type="SUPFAM" id="SSF51261">
    <property type="entry name" value="Duplicated hybrid motif"/>
    <property type="match status" value="1"/>
</dbReference>
<dbReference type="AlphaFoldDB" id="A0A845DQG5"/>
<protein>
    <submittedName>
        <fullName evidence="3">Peptidoglycan DD-metalloendopeptidase family protein</fullName>
    </submittedName>
</protein>
<evidence type="ECO:0000313" key="4">
    <source>
        <dbReference type="Proteomes" id="UP000460949"/>
    </source>
</evidence>
<gene>
    <name evidence="3" type="ORF">GLW04_02770</name>
</gene>
<evidence type="ECO:0000313" key="3">
    <source>
        <dbReference type="EMBL" id="MYL18795.1"/>
    </source>
</evidence>
<dbReference type="PANTHER" id="PTHR21666:SF285">
    <property type="entry name" value="M23 FAMILY METALLOPEPTIDASE"/>
    <property type="match status" value="1"/>
</dbReference>
<evidence type="ECO:0000256" key="1">
    <source>
        <dbReference type="SAM" id="Phobius"/>
    </source>
</evidence>
<keyword evidence="1" id="KW-0472">Membrane</keyword>
<organism evidence="3 4">
    <name type="scientific">Halobacillus litoralis</name>
    <dbReference type="NCBI Taxonomy" id="45668"/>
    <lineage>
        <taxon>Bacteria</taxon>
        <taxon>Bacillati</taxon>
        <taxon>Bacillota</taxon>
        <taxon>Bacilli</taxon>
        <taxon>Bacillales</taxon>
        <taxon>Bacillaceae</taxon>
        <taxon>Halobacillus</taxon>
    </lineage>
</organism>
<dbReference type="GO" id="GO:0004222">
    <property type="term" value="F:metalloendopeptidase activity"/>
    <property type="evidence" value="ECO:0007669"/>
    <property type="project" value="TreeGrafter"/>
</dbReference>
<accession>A0A845DQG5</accession>
<name>A0A845DQG5_9BACI</name>
<dbReference type="Proteomes" id="UP000460949">
    <property type="component" value="Unassembled WGS sequence"/>
</dbReference>